<keyword evidence="12" id="KW-1185">Reference proteome</keyword>
<evidence type="ECO:0000256" key="2">
    <source>
        <dbReference type="ARBA" id="ARBA00022448"/>
    </source>
</evidence>
<dbReference type="KEGG" id="mng:MNEG_3112"/>
<evidence type="ECO:0000256" key="8">
    <source>
        <dbReference type="SAM" id="MobiDB-lite"/>
    </source>
</evidence>
<dbReference type="AlphaFoldDB" id="A0A0D2NIV4"/>
<dbReference type="GeneID" id="25735990"/>
<keyword evidence="6 9" id="KW-1133">Transmembrane helix</keyword>
<name>A0A0D2NIV4_9CHLO</name>
<organism evidence="11 12">
    <name type="scientific">Monoraphidium neglectum</name>
    <dbReference type="NCBI Taxonomy" id="145388"/>
    <lineage>
        <taxon>Eukaryota</taxon>
        <taxon>Viridiplantae</taxon>
        <taxon>Chlorophyta</taxon>
        <taxon>core chlorophytes</taxon>
        <taxon>Chlorophyceae</taxon>
        <taxon>CS clade</taxon>
        <taxon>Sphaeropleales</taxon>
        <taxon>Selenastraceae</taxon>
        <taxon>Monoraphidium</taxon>
    </lineage>
</organism>
<dbReference type="InterPro" id="IPR013525">
    <property type="entry name" value="ABC2_TM"/>
</dbReference>
<feature type="domain" description="ABC transporter" evidence="10">
    <location>
        <begin position="148"/>
        <end position="393"/>
    </location>
</feature>
<evidence type="ECO:0000259" key="10">
    <source>
        <dbReference type="PROSITE" id="PS50893"/>
    </source>
</evidence>
<dbReference type="InterPro" id="IPR027417">
    <property type="entry name" value="P-loop_NTPase"/>
</dbReference>
<evidence type="ECO:0000256" key="9">
    <source>
        <dbReference type="SAM" id="Phobius"/>
    </source>
</evidence>
<keyword evidence="2" id="KW-0813">Transport</keyword>
<dbReference type="InterPro" id="IPR017871">
    <property type="entry name" value="ABC_transporter-like_CS"/>
</dbReference>
<evidence type="ECO:0000256" key="1">
    <source>
        <dbReference type="ARBA" id="ARBA00004141"/>
    </source>
</evidence>
<dbReference type="PROSITE" id="PS00211">
    <property type="entry name" value="ABC_TRANSPORTER_1"/>
    <property type="match status" value="1"/>
</dbReference>
<dbReference type="SMART" id="SM00382">
    <property type="entry name" value="AAA"/>
    <property type="match status" value="1"/>
</dbReference>
<keyword evidence="7 9" id="KW-0472">Membrane</keyword>
<dbReference type="Pfam" id="PF01061">
    <property type="entry name" value="ABC2_membrane"/>
    <property type="match status" value="2"/>
</dbReference>
<evidence type="ECO:0000256" key="4">
    <source>
        <dbReference type="ARBA" id="ARBA00022741"/>
    </source>
</evidence>
<proteinExistence type="predicted"/>
<sequence>MATLVQPTAVGAAGKTSIILLWVPVIAAAHLFAAFWLVKTWLLKSPLGKKQPARTPSRAKAASMKVAGGAERVAGDDVAGADQVAIQMPPRPRGDPDVSAFTEGEGPADEDDEVADNGQDLEIFKSLEQPPTRDLTHTYSINVVSSSLEWQGVGCIYATPAGPKDVLKDIWGIAQPGEMQALMGPSGAGKSTFMDILALRKSVGELTGRILVNGARATKAFIRKTAYEDNFVPTMTTWEVMDFYAQIILPGKWTNKRRQERIREVLSEVGLAHAHRTIVGGTLPGGLMMRGLSGGERRRLAIATGILAAPSVLFLDEPTSGLDSFAALTVMGYLKRMAREQNHVVIASIHQPRSAIWLMFDAVTLLASGRLMYHGPREGITPWFGSLGYNYDPNLHGVPSDWALDLVAIGFAKPPRFYGHTITNRDELLAASAAFKAHYLQQSGLTGGEGDAKGGDDAKAPVKAAHFASNAFSQYKTLFGRELLSITRNPFDVAGRTLTFAWVGILMGILYYGLPFTADSARSRLNLVYMLLSFYCLMPYISAGLYSADKKFYLSDASSQLYRPLAYYLAKARLWGSSGSATRDLIHDLQSELSSESSDTRLQGPESLCLAPPRLRPFSLFLACPITAITPFQIISALVFGFIVYGMAGLRHGAVPILKSGLINTLMFLIASQVLHACAVFAPNQDVAFMMSILWTTIQLLLSGFFIVFPEVLNYWLTYLRYISATYYSFEAVAINEFRDGVLSCAQGLSDSQLAFLLGAFPNSSSSQRSQVKFFFSNPDKNCVVDTNSILEYFQFSRPFWMSVVILVAYLIACHLLTFGAMLVAARRERR</sequence>
<feature type="transmembrane region" description="Helical" evidence="9">
    <location>
        <begin position="20"/>
        <end position="42"/>
    </location>
</feature>
<evidence type="ECO:0000256" key="5">
    <source>
        <dbReference type="ARBA" id="ARBA00022840"/>
    </source>
</evidence>
<comment type="subcellular location">
    <subcellularLocation>
        <location evidence="1">Membrane</location>
        <topology evidence="1">Multi-pass membrane protein</topology>
    </subcellularLocation>
</comment>
<dbReference type="Pfam" id="PF00005">
    <property type="entry name" value="ABC_tran"/>
    <property type="match status" value="1"/>
</dbReference>
<gene>
    <name evidence="11" type="ORF">MNEG_3112</name>
</gene>
<dbReference type="SUPFAM" id="SSF52540">
    <property type="entry name" value="P-loop containing nucleoside triphosphate hydrolases"/>
    <property type="match status" value="1"/>
</dbReference>
<dbReference type="GO" id="GO:0005524">
    <property type="term" value="F:ATP binding"/>
    <property type="evidence" value="ECO:0007669"/>
    <property type="project" value="UniProtKB-KW"/>
</dbReference>
<accession>A0A0D2NIV4</accession>
<keyword evidence="4" id="KW-0547">Nucleotide-binding</keyword>
<feature type="transmembrane region" description="Helical" evidence="9">
    <location>
        <begin position="657"/>
        <end position="675"/>
    </location>
</feature>
<feature type="transmembrane region" description="Helical" evidence="9">
    <location>
        <begin position="493"/>
        <end position="514"/>
    </location>
</feature>
<dbReference type="Proteomes" id="UP000054498">
    <property type="component" value="Unassembled WGS sequence"/>
</dbReference>
<dbReference type="EMBL" id="KK100596">
    <property type="protein sequence ID" value="KIZ04851.1"/>
    <property type="molecule type" value="Genomic_DNA"/>
</dbReference>
<feature type="region of interest" description="Disordered" evidence="8">
    <location>
        <begin position="87"/>
        <end position="114"/>
    </location>
</feature>
<keyword evidence="3 9" id="KW-0812">Transmembrane</keyword>
<keyword evidence="5" id="KW-0067">ATP-binding</keyword>
<feature type="transmembrane region" description="Helical" evidence="9">
    <location>
        <begin position="687"/>
        <end position="709"/>
    </location>
</feature>
<dbReference type="InterPro" id="IPR050352">
    <property type="entry name" value="ABCG_transporters"/>
</dbReference>
<evidence type="ECO:0000313" key="11">
    <source>
        <dbReference type="EMBL" id="KIZ04851.1"/>
    </source>
</evidence>
<dbReference type="GO" id="GO:0016887">
    <property type="term" value="F:ATP hydrolysis activity"/>
    <property type="evidence" value="ECO:0007669"/>
    <property type="project" value="InterPro"/>
</dbReference>
<evidence type="ECO:0000313" key="12">
    <source>
        <dbReference type="Proteomes" id="UP000054498"/>
    </source>
</evidence>
<dbReference type="PROSITE" id="PS50893">
    <property type="entry name" value="ABC_TRANSPORTER_2"/>
    <property type="match status" value="1"/>
</dbReference>
<dbReference type="InterPro" id="IPR003593">
    <property type="entry name" value="AAA+_ATPase"/>
</dbReference>
<feature type="transmembrane region" description="Helical" evidence="9">
    <location>
        <begin position="526"/>
        <end position="546"/>
    </location>
</feature>
<evidence type="ECO:0000256" key="6">
    <source>
        <dbReference type="ARBA" id="ARBA00022989"/>
    </source>
</evidence>
<dbReference type="GO" id="GO:0140359">
    <property type="term" value="F:ABC-type transporter activity"/>
    <property type="evidence" value="ECO:0007669"/>
    <property type="project" value="InterPro"/>
</dbReference>
<dbReference type="PANTHER" id="PTHR48041">
    <property type="entry name" value="ABC TRANSPORTER G FAMILY MEMBER 28"/>
    <property type="match status" value="1"/>
</dbReference>
<dbReference type="PANTHER" id="PTHR48041:SF139">
    <property type="entry name" value="PROTEIN SCARLET"/>
    <property type="match status" value="1"/>
</dbReference>
<dbReference type="OrthoDB" id="66620at2759"/>
<dbReference type="Gene3D" id="3.40.50.300">
    <property type="entry name" value="P-loop containing nucleotide triphosphate hydrolases"/>
    <property type="match status" value="1"/>
</dbReference>
<evidence type="ECO:0000256" key="3">
    <source>
        <dbReference type="ARBA" id="ARBA00022692"/>
    </source>
</evidence>
<dbReference type="InterPro" id="IPR003439">
    <property type="entry name" value="ABC_transporter-like_ATP-bd"/>
</dbReference>
<dbReference type="RefSeq" id="XP_013903870.1">
    <property type="nucleotide sequence ID" value="XM_014048416.1"/>
</dbReference>
<feature type="transmembrane region" description="Helical" evidence="9">
    <location>
        <begin position="620"/>
        <end position="645"/>
    </location>
</feature>
<protein>
    <recommendedName>
        <fullName evidence="10">ABC transporter domain-containing protein</fullName>
    </recommendedName>
</protein>
<evidence type="ECO:0000256" key="7">
    <source>
        <dbReference type="ARBA" id="ARBA00023136"/>
    </source>
</evidence>
<feature type="transmembrane region" description="Helical" evidence="9">
    <location>
        <begin position="800"/>
        <end position="826"/>
    </location>
</feature>
<dbReference type="GO" id="GO:0016020">
    <property type="term" value="C:membrane"/>
    <property type="evidence" value="ECO:0007669"/>
    <property type="project" value="UniProtKB-SubCell"/>
</dbReference>
<reference evidence="11 12" key="1">
    <citation type="journal article" date="2013" name="BMC Genomics">
        <title>Reconstruction of the lipid metabolism for the microalga Monoraphidium neglectum from its genome sequence reveals characteristics suitable for biofuel production.</title>
        <authorList>
            <person name="Bogen C."/>
            <person name="Al-Dilaimi A."/>
            <person name="Albersmeier A."/>
            <person name="Wichmann J."/>
            <person name="Grundmann M."/>
            <person name="Rupp O."/>
            <person name="Lauersen K.J."/>
            <person name="Blifernez-Klassen O."/>
            <person name="Kalinowski J."/>
            <person name="Goesmann A."/>
            <person name="Mussgnug J.H."/>
            <person name="Kruse O."/>
        </authorList>
    </citation>
    <scope>NUCLEOTIDE SEQUENCE [LARGE SCALE GENOMIC DNA]</scope>
    <source>
        <strain evidence="11 12">SAG 48.87</strain>
    </source>
</reference>